<gene>
    <name evidence="2" type="ORF">ACFP56_11775</name>
</gene>
<reference evidence="3" key="1">
    <citation type="journal article" date="2019" name="Int. J. Syst. Evol. Microbiol.">
        <title>The Global Catalogue of Microorganisms (GCM) 10K type strain sequencing project: providing services to taxonomists for standard genome sequencing and annotation.</title>
        <authorList>
            <consortium name="The Broad Institute Genomics Platform"/>
            <consortium name="The Broad Institute Genome Sequencing Center for Infectious Disease"/>
            <person name="Wu L."/>
            <person name="Ma J."/>
        </authorList>
    </citation>
    <scope>NUCLEOTIDE SEQUENCE [LARGE SCALE GENOMIC DNA]</scope>
    <source>
        <strain evidence="3">PCU 280</strain>
    </source>
</reference>
<proteinExistence type="predicted"/>
<keyword evidence="3" id="KW-1185">Reference proteome</keyword>
<keyword evidence="1" id="KW-1133">Transmembrane helix</keyword>
<dbReference type="InterPro" id="IPR046001">
    <property type="entry name" value="DUF5957"/>
</dbReference>
<dbReference type="RefSeq" id="WP_379234615.1">
    <property type="nucleotide sequence ID" value="NZ_JBHSTE010000003.1"/>
</dbReference>
<organism evidence="2 3">
    <name type="scientific">Paenibacillus septentrionalis</name>
    <dbReference type="NCBI Taxonomy" id="429342"/>
    <lineage>
        <taxon>Bacteria</taxon>
        <taxon>Bacillati</taxon>
        <taxon>Bacillota</taxon>
        <taxon>Bacilli</taxon>
        <taxon>Bacillales</taxon>
        <taxon>Paenibacillaceae</taxon>
        <taxon>Paenibacillus</taxon>
    </lineage>
</organism>
<name>A0ABW1V4E9_9BACL</name>
<comment type="caution">
    <text evidence="2">The sequence shown here is derived from an EMBL/GenBank/DDBJ whole genome shotgun (WGS) entry which is preliminary data.</text>
</comment>
<feature type="transmembrane region" description="Helical" evidence="1">
    <location>
        <begin position="7"/>
        <end position="30"/>
    </location>
</feature>
<keyword evidence="1" id="KW-0472">Membrane</keyword>
<dbReference type="Proteomes" id="UP001596233">
    <property type="component" value="Unassembled WGS sequence"/>
</dbReference>
<dbReference type="EMBL" id="JBHSTE010000003">
    <property type="protein sequence ID" value="MFC6333304.1"/>
    <property type="molecule type" value="Genomic_DNA"/>
</dbReference>
<evidence type="ECO:0000313" key="2">
    <source>
        <dbReference type="EMBL" id="MFC6333304.1"/>
    </source>
</evidence>
<accession>A0ABW1V4E9</accession>
<evidence type="ECO:0000313" key="3">
    <source>
        <dbReference type="Proteomes" id="UP001596233"/>
    </source>
</evidence>
<sequence length="67" mass="7189">MRTFIAIIVGLVGGFVLGIALSSMIGIISVTVFQNPFGIKFLPYYTAALCAVLVPIIDAKSESKRKQ</sequence>
<evidence type="ECO:0000256" key="1">
    <source>
        <dbReference type="SAM" id="Phobius"/>
    </source>
</evidence>
<keyword evidence="1" id="KW-0812">Transmembrane</keyword>
<dbReference type="Pfam" id="PF19382">
    <property type="entry name" value="DUF5957"/>
    <property type="match status" value="1"/>
</dbReference>
<feature type="transmembrane region" description="Helical" evidence="1">
    <location>
        <begin position="42"/>
        <end position="59"/>
    </location>
</feature>
<protein>
    <submittedName>
        <fullName evidence="2">DUF5957 family protein</fullName>
    </submittedName>
</protein>